<dbReference type="AlphaFoldDB" id="A0A9N9C572"/>
<evidence type="ECO:0000256" key="1">
    <source>
        <dbReference type="SAM" id="MobiDB-lite"/>
    </source>
</evidence>
<reference evidence="2" key="1">
    <citation type="submission" date="2021-06" db="EMBL/GenBank/DDBJ databases">
        <authorList>
            <person name="Kallberg Y."/>
            <person name="Tangrot J."/>
            <person name="Rosling A."/>
        </authorList>
    </citation>
    <scope>NUCLEOTIDE SEQUENCE</scope>
    <source>
        <strain evidence="2">MT106</strain>
    </source>
</reference>
<feature type="compositionally biased region" description="Polar residues" evidence="1">
    <location>
        <begin position="158"/>
        <end position="169"/>
    </location>
</feature>
<dbReference type="EMBL" id="CAJVPL010001809">
    <property type="protein sequence ID" value="CAG8588405.1"/>
    <property type="molecule type" value="Genomic_DNA"/>
</dbReference>
<keyword evidence="3" id="KW-1185">Reference proteome</keyword>
<comment type="caution">
    <text evidence="2">The sequence shown here is derived from an EMBL/GenBank/DDBJ whole genome shotgun (WGS) entry which is preliminary data.</text>
</comment>
<dbReference type="OrthoDB" id="10472990at2759"/>
<gene>
    <name evidence="2" type="ORF">AGERDE_LOCUS8479</name>
</gene>
<proteinExistence type="predicted"/>
<accession>A0A9N9C572</accession>
<feature type="region of interest" description="Disordered" evidence="1">
    <location>
        <begin position="154"/>
        <end position="177"/>
    </location>
</feature>
<name>A0A9N9C572_9GLOM</name>
<dbReference type="Proteomes" id="UP000789831">
    <property type="component" value="Unassembled WGS sequence"/>
</dbReference>
<evidence type="ECO:0000313" key="3">
    <source>
        <dbReference type="Proteomes" id="UP000789831"/>
    </source>
</evidence>
<protein>
    <submittedName>
        <fullName evidence="2">9798_t:CDS:1</fullName>
    </submittedName>
</protein>
<organism evidence="2 3">
    <name type="scientific">Ambispora gerdemannii</name>
    <dbReference type="NCBI Taxonomy" id="144530"/>
    <lineage>
        <taxon>Eukaryota</taxon>
        <taxon>Fungi</taxon>
        <taxon>Fungi incertae sedis</taxon>
        <taxon>Mucoromycota</taxon>
        <taxon>Glomeromycotina</taxon>
        <taxon>Glomeromycetes</taxon>
        <taxon>Archaeosporales</taxon>
        <taxon>Ambisporaceae</taxon>
        <taxon>Ambispora</taxon>
    </lineage>
</organism>
<evidence type="ECO:0000313" key="2">
    <source>
        <dbReference type="EMBL" id="CAG8588405.1"/>
    </source>
</evidence>
<sequence>MSTAITQRPVTTSSMIGGQILSQKQRRQVSRKQQQQQRKANDEEAINRIIKEIKIIGKSNSYPNIVNFYVVTSALSKCLLFLQNTDLGSIPLYLKNNFAERSIINEKIAGKITGFNKYVLRKDQINNNTNTTNFVTSRRRSRLLSEKPKNLHIKDKQLTTTESSPLSQKTKSEEQELEHPLVEAVSKIIIDALSETDNFGRIGAEVYKYLDKCDQELKINSRFGFGTARDQEKVFFLHHPLNNGYEDASKPLERLLAQQAACCVFL</sequence>